<protein>
    <submittedName>
        <fullName evidence="2">Uncharacterized protein</fullName>
    </submittedName>
</protein>
<dbReference type="Proteomes" id="UP000254912">
    <property type="component" value="Unassembled WGS sequence"/>
</dbReference>
<comment type="caution">
    <text evidence="2">The sequence shown here is derived from an EMBL/GenBank/DDBJ whole genome shotgun (WGS) entry which is preliminary data.</text>
</comment>
<feature type="compositionally biased region" description="Basic residues" evidence="1">
    <location>
        <begin position="35"/>
        <end position="50"/>
    </location>
</feature>
<dbReference type="GeneID" id="94546193"/>
<dbReference type="EMBL" id="QRAS01000001">
    <property type="protein sequence ID" value="RDL12195.1"/>
    <property type="molecule type" value="Genomic_DNA"/>
</dbReference>
<accession>A0A288QBL4</accession>
<sequence length="100" mass="11273">MGFLDIIGALYSDASADAGAERVQKALKQSDALRHQHHSAVKAAPRRQAKHQSLREIAHISMQQQKRLRHGISRERSYMSARGKITENLKLYITEGVKKP</sequence>
<reference evidence="2 3" key="1">
    <citation type="submission" date="2018-07" db="EMBL/GenBank/DDBJ databases">
        <title>Genomic Encyclopedia of Type Strains, Phase III (KMG-III): the genomes of soil and plant-associated and newly described type strains.</title>
        <authorList>
            <person name="Whitman W."/>
        </authorList>
    </citation>
    <scope>NUCLEOTIDE SEQUENCE [LARGE SCALE GENOMIC DNA]</scope>
    <source>
        <strain evidence="2 3">CECT 7031</strain>
    </source>
</reference>
<feature type="region of interest" description="Disordered" evidence="1">
    <location>
        <begin position="31"/>
        <end position="50"/>
    </location>
</feature>
<keyword evidence="3" id="KW-1185">Reference proteome</keyword>
<dbReference type="KEGG" id="wso:WSWS_01001"/>
<evidence type="ECO:0000313" key="2">
    <source>
        <dbReference type="EMBL" id="RDL12195.1"/>
    </source>
</evidence>
<proteinExistence type="predicted"/>
<organism evidence="2 3">
    <name type="scientific">Weissella soli</name>
    <dbReference type="NCBI Taxonomy" id="155866"/>
    <lineage>
        <taxon>Bacteria</taxon>
        <taxon>Bacillati</taxon>
        <taxon>Bacillota</taxon>
        <taxon>Bacilli</taxon>
        <taxon>Lactobacillales</taxon>
        <taxon>Lactobacillaceae</taxon>
        <taxon>Weissella</taxon>
    </lineage>
</organism>
<evidence type="ECO:0000256" key="1">
    <source>
        <dbReference type="SAM" id="MobiDB-lite"/>
    </source>
</evidence>
<evidence type="ECO:0000313" key="3">
    <source>
        <dbReference type="Proteomes" id="UP000254912"/>
    </source>
</evidence>
<name>A0A288QBL4_9LACO</name>
<dbReference type="AlphaFoldDB" id="A0A288QBL4"/>
<gene>
    <name evidence="2" type="ORF">DFP99_0630</name>
</gene>
<dbReference type="RefSeq" id="WP_070230246.1">
    <property type="nucleotide sequence ID" value="NZ_BJYO01000002.1"/>
</dbReference>